<gene>
    <name evidence="1" type="ORF">GCM10010334_51520</name>
</gene>
<dbReference type="Proteomes" id="UP000638353">
    <property type="component" value="Unassembled WGS sequence"/>
</dbReference>
<reference evidence="1" key="1">
    <citation type="journal article" date="2014" name="Int. J. Syst. Evol. Microbiol.">
        <title>Complete genome sequence of Corynebacterium casei LMG S-19264T (=DSM 44701T), isolated from a smear-ripened cheese.</title>
        <authorList>
            <consortium name="US DOE Joint Genome Institute (JGI-PGF)"/>
            <person name="Walter F."/>
            <person name="Albersmeier A."/>
            <person name="Kalinowski J."/>
            <person name="Ruckert C."/>
        </authorList>
    </citation>
    <scope>NUCLEOTIDE SEQUENCE</scope>
    <source>
        <strain evidence="1">JCM 4637</strain>
    </source>
</reference>
<accession>A0A919CC64</accession>
<organism evidence="1 2">
    <name type="scientific">Streptomyces finlayi</name>
    <dbReference type="NCBI Taxonomy" id="67296"/>
    <lineage>
        <taxon>Bacteria</taxon>
        <taxon>Bacillati</taxon>
        <taxon>Actinomycetota</taxon>
        <taxon>Actinomycetes</taxon>
        <taxon>Kitasatosporales</taxon>
        <taxon>Streptomycetaceae</taxon>
        <taxon>Streptomyces</taxon>
    </lineage>
</organism>
<evidence type="ECO:0000313" key="1">
    <source>
        <dbReference type="EMBL" id="GHD03552.1"/>
    </source>
</evidence>
<protein>
    <recommendedName>
        <fullName evidence="3">Exo-alpha-sialidase</fullName>
    </recommendedName>
</protein>
<evidence type="ECO:0000313" key="2">
    <source>
        <dbReference type="Proteomes" id="UP000638353"/>
    </source>
</evidence>
<name>A0A919CC64_9ACTN</name>
<dbReference type="EMBL" id="BMVC01000010">
    <property type="protein sequence ID" value="GHD03552.1"/>
    <property type="molecule type" value="Genomic_DNA"/>
</dbReference>
<dbReference type="AlphaFoldDB" id="A0A919CC64"/>
<reference evidence="1" key="2">
    <citation type="submission" date="2020-09" db="EMBL/GenBank/DDBJ databases">
        <authorList>
            <person name="Sun Q."/>
            <person name="Ohkuma M."/>
        </authorList>
    </citation>
    <scope>NUCLEOTIDE SEQUENCE</scope>
    <source>
        <strain evidence="1">JCM 4637</strain>
    </source>
</reference>
<sequence>MTSKRAQKKPDFTLLTIRVSRDSGKTWEPKREVRSSEKLAPLPIGAWPMCECPRCLK</sequence>
<comment type="caution">
    <text evidence="1">The sequence shown here is derived from an EMBL/GenBank/DDBJ whole genome shotgun (WGS) entry which is preliminary data.</text>
</comment>
<evidence type="ECO:0008006" key="3">
    <source>
        <dbReference type="Google" id="ProtNLM"/>
    </source>
</evidence>
<proteinExistence type="predicted"/>